<dbReference type="PATRIC" id="fig|1423749.3.peg.710"/>
<dbReference type="InterPro" id="IPR029052">
    <property type="entry name" value="Metallo-depent_PP-like"/>
</dbReference>
<sequence>MRLVISSDNHIDVNRLDLTTTLQFQANWLVQHQVDLYFHLGDLFNNFGQTKAYFQQLQLLTPQTKCFYLAGNHEMINLAPFSMLEGTTDSRYFHKSYLDLPGTNWRIIGNNGWYDYSFSTFAQESDRVAKWKNVYWLDSTADQPLTDQARMEQVLQTLTDQFKNAQQNHRQVILLTHFAPQKVLLHQYPATLSVRRQEAAEMIRAMMGSQRLGKLIQQYPNVKQVYYGHLHGYRPQQTIGNVDYINVAVGVNKRRHNEWDQPNFKQQWVQHLKVLNF</sequence>
<dbReference type="GO" id="GO:0016787">
    <property type="term" value="F:hydrolase activity"/>
    <property type="evidence" value="ECO:0007669"/>
    <property type="project" value="InterPro"/>
</dbReference>
<proteinExistence type="predicted"/>
<dbReference type="Pfam" id="PF00149">
    <property type="entry name" value="Metallophos"/>
    <property type="match status" value="1"/>
</dbReference>
<evidence type="ECO:0000259" key="1">
    <source>
        <dbReference type="Pfam" id="PF00149"/>
    </source>
</evidence>
<dbReference type="InterPro" id="IPR004843">
    <property type="entry name" value="Calcineurin-like_PHP"/>
</dbReference>
<dbReference type="InterPro" id="IPR022302">
    <property type="entry name" value="Phosphoesterase_putative"/>
</dbReference>
<dbReference type="SUPFAM" id="SSF56300">
    <property type="entry name" value="Metallo-dependent phosphatases"/>
    <property type="match status" value="1"/>
</dbReference>
<dbReference type="EMBL" id="AZFN01000019">
    <property type="protein sequence ID" value="KRM01347.1"/>
    <property type="molecule type" value="Genomic_DNA"/>
</dbReference>
<keyword evidence="3" id="KW-1185">Reference proteome</keyword>
<evidence type="ECO:0000313" key="3">
    <source>
        <dbReference type="Proteomes" id="UP000051739"/>
    </source>
</evidence>
<name>A0A0R1VE87_9LACO</name>
<gene>
    <name evidence="2" type="ORF">FC60_GL000704</name>
</gene>
<accession>A0A0R1VE87</accession>
<comment type="caution">
    <text evidence="2">The sequence shown here is derived from an EMBL/GenBank/DDBJ whole genome shotgun (WGS) entry which is preliminary data.</text>
</comment>
<dbReference type="Gene3D" id="3.60.21.10">
    <property type="match status" value="1"/>
</dbReference>
<evidence type="ECO:0000313" key="2">
    <source>
        <dbReference type="EMBL" id="KRM01347.1"/>
    </source>
</evidence>
<dbReference type="RefSeq" id="WP_056937726.1">
    <property type="nucleotide sequence ID" value="NZ_AZFN01000019.1"/>
</dbReference>
<feature type="domain" description="Calcineurin-like phosphoesterase" evidence="1">
    <location>
        <begin position="1"/>
        <end position="233"/>
    </location>
</feature>
<protein>
    <submittedName>
        <fullName evidence="2">Phosphoesterase</fullName>
    </submittedName>
</protein>
<dbReference type="NCBIfam" id="TIGR03729">
    <property type="entry name" value="acc_ester"/>
    <property type="match status" value="1"/>
</dbReference>
<dbReference type="Proteomes" id="UP000051739">
    <property type="component" value="Unassembled WGS sequence"/>
</dbReference>
<reference evidence="2 3" key="1">
    <citation type="journal article" date="2015" name="Genome Announc.">
        <title>Expanding the biotechnology potential of lactobacilli through comparative genomics of 213 strains and associated genera.</title>
        <authorList>
            <person name="Sun Z."/>
            <person name="Harris H.M."/>
            <person name="McCann A."/>
            <person name="Guo C."/>
            <person name="Argimon S."/>
            <person name="Zhang W."/>
            <person name="Yang X."/>
            <person name="Jeffery I.B."/>
            <person name="Cooney J.C."/>
            <person name="Kagawa T.F."/>
            <person name="Liu W."/>
            <person name="Song Y."/>
            <person name="Salvetti E."/>
            <person name="Wrobel A."/>
            <person name="Rasinkangas P."/>
            <person name="Parkhill J."/>
            <person name="Rea M.C."/>
            <person name="O'Sullivan O."/>
            <person name="Ritari J."/>
            <person name="Douillard F.P."/>
            <person name="Paul Ross R."/>
            <person name="Yang R."/>
            <person name="Briner A.E."/>
            <person name="Felis G.E."/>
            <person name="de Vos W.M."/>
            <person name="Barrangou R."/>
            <person name="Klaenhammer T.R."/>
            <person name="Caufield P.W."/>
            <person name="Cui Y."/>
            <person name="Zhang H."/>
            <person name="O'Toole P.W."/>
        </authorList>
    </citation>
    <scope>NUCLEOTIDE SEQUENCE [LARGE SCALE GENOMIC DNA]</scope>
    <source>
        <strain evidence="2 3">DSM 16045</strain>
    </source>
</reference>
<dbReference type="AlphaFoldDB" id="A0A0R1VE87"/>
<organism evidence="2 3">
    <name type="scientific">Limosilactobacillus gastricus DSM 16045</name>
    <dbReference type="NCBI Taxonomy" id="1423749"/>
    <lineage>
        <taxon>Bacteria</taxon>
        <taxon>Bacillati</taxon>
        <taxon>Bacillota</taxon>
        <taxon>Bacilli</taxon>
        <taxon>Lactobacillales</taxon>
        <taxon>Lactobacillaceae</taxon>
        <taxon>Limosilactobacillus</taxon>
    </lineage>
</organism>